<dbReference type="EMBL" id="PENI01000023">
    <property type="protein sequence ID" value="RMB82381.1"/>
    <property type="molecule type" value="Genomic_DNA"/>
</dbReference>
<organism evidence="1 2">
    <name type="scientific">Streptomyces shenzhenensis</name>
    <dbReference type="NCBI Taxonomy" id="943815"/>
    <lineage>
        <taxon>Bacteria</taxon>
        <taxon>Bacillati</taxon>
        <taxon>Actinomycetota</taxon>
        <taxon>Actinomycetes</taxon>
        <taxon>Kitasatosporales</taxon>
        <taxon>Streptomycetaceae</taxon>
        <taxon>Streptomyces</taxon>
    </lineage>
</organism>
<protein>
    <recommendedName>
        <fullName evidence="3">3-hydroxyanthranilate 3,4-dioxygenase</fullName>
    </recommendedName>
</protein>
<dbReference type="RefSeq" id="WP_121892898.1">
    <property type="nucleotide sequence ID" value="NZ_JBEXWZ010000100.1"/>
</dbReference>
<evidence type="ECO:0000313" key="1">
    <source>
        <dbReference type="EMBL" id="RMB82381.1"/>
    </source>
</evidence>
<dbReference type="Proteomes" id="UP000270471">
    <property type="component" value="Unassembled WGS sequence"/>
</dbReference>
<reference evidence="1 2" key="1">
    <citation type="submission" date="2017-11" db="EMBL/GenBank/DDBJ databases">
        <title>Draft genome of actinobacteria isolated from guarana (Paullinia cupana (Mart.) Ducke.</title>
        <authorList>
            <person name="Siqueira K.A."/>
            <person name="Liotti R.G."/>
            <person name="Mendes T.A.O."/>
            <person name="Soares M.A."/>
        </authorList>
    </citation>
    <scope>NUCLEOTIDE SEQUENCE [LARGE SCALE GENOMIC DNA]</scope>
    <source>
        <strain evidence="1 2">193</strain>
    </source>
</reference>
<evidence type="ECO:0008006" key="3">
    <source>
        <dbReference type="Google" id="ProtNLM"/>
    </source>
</evidence>
<gene>
    <name evidence="1" type="ORF">CTZ28_30090</name>
</gene>
<accession>A0A3M0HYQ2</accession>
<sequence>MTNRRRMLHALKVAPELGNYADAAVLPADTDPQLYLSHNELPQPFHLVCEKDTVLSQMSGSSDVLLRDSSVNRFRMKIGDHVYVPAGTPHQIVPVEAGTAIRFMALKAGRQGAVWYCPDCQTELHRYEWEHDNDVTPSSFYAAACARFSADEAARTCGSCKAVHPEIDLAAFGWSSPVPA</sequence>
<dbReference type="OrthoDB" id="5002379at2"/>
<proteinExistence type="predicted"/>
<dbReference type="AlphaFoldDB" id="A0A3M0HYQ2"/>
<name>A0A3M0HYQ2_9ACTN</name>
<comment type="caution">
    <text evidence="1">The sequence shown here is derived from an EMBL/GenBank/DDBJ whole genome shotgun (WGS) entry which is preliminary data.</text>
</comment>
<keyword evidence="2" id="KW-1185">Reference proteome</keyword>
<dbReference type="SUPFAM" id="SSF51182">
    <property type="entry name" value="RmlC-like cupins"/>
    <property type="match status" value="1"/>
</dbReference>
<evidence type="ECO:0000313" key="2">
    <source>
        <dbReference type="Proteomes" id="UP000270471"/>
    </source>
</evidence>
<dbReference type="InterPro" id="IPR011051">
    <property type="entry name" value="RmlC_Cupin_sf"/>
</dbReference>
<dbReference type="Gene3D" id="2.60.120.10">
    <property type="entry name" value="Jelly Rolls"/>
    <property type="match status" value="1"/>
</dbReference>
<dbReference type="InterPro" id="IPR014710">
    <property type="entry name" value="RmlC-like_jellyroll"/>
</dbReference>